<organism evidence="5 6">
    <name type="scientific">Cardiocondyla obscurior</name>
    <dbReference type="NCBI Taxonomy" id="286306"/>
    <lineage>
        <taxon>Eukaryota</taxon>
        <taxon>Metazoa</taxon>
        <taxon>Ecdysozoa</taxon>
        <taxon>Arthropoda</taxon>
        <taxon>Hexapoda</taxon>
        <taxon>Insecta</taxon>
        <taxon>Pterygota</taxon>
        <taxon>Neoptera</taxon>
        <taxon>Endopterygota</taxon>
        <taxon>Hymenoptera</taxon>
        <taxon>Apocrita</taxon>
        <taxon>Aculeata</taxon>
        <taxon>Formicoidea</taxon>
        <taxon>Formicidae</taxon>
        <taxon>Myrmicinae</taxon>
        <taxon>Cardiocondyla</taxon>
    </lineage>
</organism>
<dbReference type="InterPro" id="IPR002398">
    <property type="entry name" value="Pept_C14"/>
</dbReference>
<sequence length="485" mass="56230">MLLSMDGDVYSTPETVININILRQIEDDLDIDEKISILFLITDNYTNGFNEIFGLLQTRTENPYIIVDYVKNHPDNWKEKVLEALCILNNREVIKKLRISFKSLDLQYVPRFPSYSKSINVVMKCLYKLCELLDENEQKLLLNCVKSENSNYEPLLDNVEYLELHLLYWMQIGYITISKDKLHNAKRLLKHLKEMFEDGHLKIICLELEELENNLYVDNLRTVETNDKNYLQLSSPEKLSLSKKHIDKRIINNGLCIIINQKYFGKEYETRCGTEADCSNLHETFKTFGFKVEIFHNLKKGEILETIKNISKNYGNKYDCLFLCILSHGYEGGIISSDEKKVSLDIIEKAVCCMELIDVIKIVIIQACQGKTQGSNCLATDGLPNPTASIEDTHRFENFYMFMSTMQGFLSIRDKEKGSWFIQKVCKVIQTYGNELTFNDCVRKIMKSIREMKGIIDGSQIAQLPEIRKDRLLSDFQLKQVAPTT</sequence>
<dbReference type="Pfam" id="PF23725">
    <property type="entry name" value="Dredd_N"/>
    <property type="match status" value="1"/>
</dbReference>
<dbReference type="GO" id="GO:0072557">
    <property type="term" value="C:IPAF inflammasome complex"/>
    <property type="evidence" value="ECO:0007669"/>
    <property type="project" value="TreeGrafter"/>
</dbReference>
<evidence type="ECO:0000256" key="1">
    <source>
        <dbReference type="ARBA" id="ARBA00010134"/>
    </source>
</evidence>
<protein>
    <recommendedName>
        <fullName evidence="7">Caspase-8</fullName>
    </recommendedName>
</protein>
<comment type="caution">
    <text evidence="5">The sequence shown here is derived from an EMBL/GenBank/DDBJ whole genome shotgun (WGS) entry which is preliminary data.</text>
</comment>
<dbReference type="SMART" id="SM00115">
    <property type="entry name" value="CASc"/>
    <property type="match status" value="1"/>
</dbReference>
<dbReference type="InterPro" id="IPR056260">
    <property type="entry name" value="Dredd_2nd"/>
</dbReference>
<evidence type="ECO:0000259" key="3">
    <source>
        <dbReference type="PROSITE" id="PS50207"/>
    </source>
</evidence>
<dbReference type="InterPro" id="IPR011600">
    <property type="entry name" value="Pept_C14_caspase"/>
</dbReference>
<dbReference type="EMBL" id="JADYXP020000012">
    <property type="protein sequence ID" value="KAL0113489.1"/>
    <property type="molecule type" value="Genomic_DNA"/>
</dbReference>
<dbReference type="SUPFAM" id="SSF52129">
    <property type="entry name" value="Caspase-like"/>
    <property type="match status" value="1"/>
</dbReference>
<dbReference type="Pfam" id="PF00656">
    <property type="entry name" value="Peptidase_C14"/>
    <property type="match status" value="1"/>
</dbReference>
<dbReference type="PRINTS" id="PR00376">
    <property type="entry name" value="IL1BCENZYME"/>
</dbReference>
<accession>A0AAW2FFZ5</accession>
<dbReference type="InterPro" id="IPR015917">
    <property type="entry name" value="Pept_C14A"/>
</dbReference>
<dbReference type="InterPro" id="IPR029030">
    <property type="entry name" value="Caspase-like_dom_sf"/>
</dbReference>
<reference evidence="5 6" key="1">
    <citation type="submission" date="2023-03" db="EMBL/GenBank/DDBJ databases">
        <title>High recombination rates correlate with genetic variation in Cardiocondyla obscurior ants.</title>
        <authorList>
            <person name="Errbii M."/>
        </authorList>
    </citation>
    <scope>NUCLEOTIDE SEQUENCE [LARGE SCALE GENOMIC DNA]</scope>
    <source>
        <strain evidence="5">Alpha-2009</strain>
        <tissue evidence="5">Whole body</tissue>
    </source>
</reference>
<dbReference type="InterPro" id="IPR002138">
    <property type="entry name" value="Pept_C14_p10"/>
</dbReference>
<dbReference type="GO" id="GO:0006508">
    <property type="term" value="P:proteolysis"/>
    <property type="evidence" value="ECO:0007669"/>
    <property type="project" value="InterPro"/>
</dbReference>
<dbReference type="PANTHER" id="PTHR47901:SF3">
    <property type="entry name" value="CASPASE-1"/>
    <property type="match status" value="1"/>
</dbReference>
<dbReference type="PROSITE" id="PS50208">
    <property type="entry name" value="CASPASE_P20"/>
    <property type="match status" value="1"/>
</dbReference>
<feature type="domain" description="Caspase family p10" evidence="3">
    <location>
        <begin position="389"/>
        <end position="480"/>
    </location>
</feature>
<name>A0AAW2FFZ5_9HYME</name>
<comment type="similarity">
    <text evidence="1 2">Belongs to the peptidase C14A family.</text>
</comment>
<evidence type="ECO:0000259" key="4">
    <source>
        <dbReference type="PROSITE" id="PS50208"/>
    </source>
</evidence>
<proteinExistence type="inferred from homology"/>
<dbReference type="GO" id="GO:0004197">
    <property type="term" value="F:cysteine-type endopeptidase activity"/>
    <property type="evidence" value="ECO:0007669"/>
    <property type="project" value="InterPro"/>
</dbReference>
<dbReference type="PROSITE" id="PS50207">
    <property type="entry name" value="CASPASE_P10"/>
    <property type="match status" value="1"/>
</dbReference>
<dbReference type="GO" id="GO:0072559">
    <property type="term" value="C:NLRP3 inflammasome complex"/>
    <property type="evidence" value="ECO:0007669"/>
    <property type="project" value="TreeGrafter"/>
</dbReference>
<feature type="domain" description="Caspase family p20" evidence="4">
    <location>
        <begin position="252"/>
        <end position="372"/>
    </location>
</feature>
<evidence type="ECO:0000256" key="2">
    <source>
        <dbReference type="RuleBase" id="RU003971"/>
    </source>
</evidence>
<dbReference type="Gene3D" id="3.40.50.1460">
    <property type="match status" value="1"/>
</dbReference>
<gene>
    <name evidence="5" type="ORF">PUN28_012562</name>
</gene>
<dbReference type="InterPro" id="IPR056259">
    <property type="entry name" value="Dredd_N"/>
</dbReference>
<dbReference type="Proteomes" id="UP001430953">
    <property type="component" value="Unassembled WGS sequence"/>
</dbReference>
<evidence type="ECO:0008006" key="7">
    <source>
        <dbReference type="Google" id="ProtNLM"/>
    </source>
</evidence>
<keyword evidence="6" id="KW-1185">Reference proteome</keyword>
<evidence type="ECO:0000313" key="6">
    <source>
        <dbReference type="Proteomes" id="UP001430953"/>
    </source>
</evidence>
<dbReference type="Pfam" id="PF23724">
    <property type="entry name" value="Dredd_2nd"/>
    <property type="match status" value="1"/>
</dbReference>
<dbReference type="AlphaFoldDB" id="A0AAW2FFZ5"/>
<dbReference type="GO" id="GO:0097169">
    <property type="term" value="C:AIM2 inflammasome complex"/>
    <property type="evidence" value="ECO:0007669"/>
    <property type="project" value="TreeGrafter"/>
</dbReference>
<dbReference type="PANTHER" id="PTHR47901">
    <property type="entry name" value="CASPASE RECRUITMENT DOMAIN-CONTAINING PROTEIN 18"/>
    <property type="match status" value="1"/>
</dbReference>
<dbReference type="InterPro" id="IPR001309">
    <property type="entry name" value="Pept_C14_p20"/>
</dbReference>
<evidence type="ECO:0000313" key="5">
    <source>
        <dbReference type="EMBL" id="KAL0113489.1"/>
    </source>
</evidence>